<accession>A0A4S4N676</accession>
<dbReference type="AlphaFoldDB" id="A0A4S4N676"/>
<dbReference type="EMBL" id="SGPM01000051">
    <property type="protein sequence ID" value="THH31310.1"/>
    <property type="molecule type" value="Genomic_DNA"/>
</dbReference>
<keyword evidence="2" id="KW-1185">Reference proteome</keyword>
<protein>
    <submittedName>
        <fullName evidence="1">Uncharacterized protein</fullName>
    </submittedName>
</protein>
<sequence>MRPASPRPRTRTSSACLATLPASTSLVQSGGNVYDHPIADQWRAIGTSIYEFLDSQSVKWTSIDHIAFAEEKEVVVFCPLLMWIGVQPASLMYDAAKVKAIQGDPRSGRLPRDRSRLPSQPAEEIVALGTEGYENAVTNMLRAIGRLATLIAILLPKLTEGKVKDTRTAKKRKELLDLVNSAQEKIEDINKLHGDVTKFRTAASHHTIGFVLHVEPIERIDWASFQGNKVYVAENLSSNDYCEIMFPRVEDRANYKFPRSGLLQAYGVVKAEEMRSPQHLDANGYSRPPSSADEDSGAIILDWDGRIGMLTGDGGSTDAIDTTYLTPYWWLEEQIKKAFPGFYLYEVQSRGLPLKKLMF</sequence>
<proteinExistence type="predicted"/>
<gene>
    <name evidence="1" type="ORF">EUX98_g2875</name>
</gene>
<comment type="caution">
    <text evidence="1">The sequence shown here is derived from an EMBL/GenBank/DDBJ whole genome shotgun (WGS) entry which is preliminary data.</text>
</comment>
<reference evidence="1 2" key="1">
    <citation type="submission" date="2019-02" db="EMBL/GenBank/DDBJ databases">
        <title>Genome sequencing of the rare red list fungi Antrodiella citrinella (Flaviporus citrinellus).</title>
        <authorList>
            <person name="Buettner E."/>
            <person name="Kellner H."/>
        </authorList>
    </citation>
    <scope>NUCLEOTIDE SEQUENCE [LARGE SCALE GENOMIC DNA]</scope>
    <source>
        <strain evidence="1 2">DSM 108506</strain>
    </source>
</reference>
<dbReference type="OrthoDB" id="5424209at2759"/>
<evidence type="ECO:0000313" key="2">
    <source>
        <dbReference type="Proteomes" id="UP000308730"/>
    </source>
</evidence>
<evidence type="ECO:0000313" key="1">
    <source>
        <dbReference type="EMBL" id="THH31310.1"/>
    </source>
</evidence>
<organism evidence="1 2">
    <name type="scientific">Antrodiella citrinella</name>
    <dbReference type="NCBI Taxonomy" id="2447956"/>
    <lineage>
        <taxon>Eukaryota</taxon>
        <taxon>Fungi</taxon>
        <taxon>Dikarya</taxon>
        <taxon>Basidiomycota</taxon>
        <taxon>Agaricomycotina</taxon>
        <taxon>Agaricomycetes</taxon>
        <taxon>Polyporales</taxon>
        <taxon>Steccherinaceae</taxon>
        <taxon>Antrodiella</taxon>
    </lineage>
</organism>
<dbReference type="Proteomes" id="UP000308730">
    <property type="component" value="Unassembled WGS sequence"/>
</dbReference>
<name>A0A4S4N676_9APHY</name>